<dbReference type="GeneTree" id="ENSGT00940000164905"/>
<feature type="domain" description="C-type lectin" evidence="1">
    <location>
        <begin position="30"/>
        <end position="85"/>
    </location>
</feature>
<evidence type="ECO:0000259" key="1">
    <source>
        <dbReference type="Pfam" id="PF00059"/>
    </source>
</evidence>
<accession>A0A3B3SDC2</accession>
<organism evidence="2 3">
    <name type="scientific">Paramormyrops kingsleyae</name>
    <dbReference type="NCBI Taxonomy" id="1676925"/>
    <lineage>
        <taxon>Eukaryota</taxon>
        <taxon>Metazoa</taxon>
        <taxon>Chordata</taxon>
        <taxon>Craniata</taxon>
        <taxon>Vertebrata</taxon>
        <taxon>Euteleostomi</taxon>
        <taxon>Actinopterygii</taxon>
        <taxon>Neopterygii</taxon>
        <taxon>Teleostei</taxon>
        <taxon>Osteoglossocephala</taxon>
        <taxon>Osteoglossomorpha</taxon>
        <taxon>Osteoglossiformes</taxon>
        <taxon>Mormyridae</taxon>
        <taxon>Paramormyrops</taxon>
    </lineage>
</organism>
<dbReference type="Ensembl" id="ENSPKIT00000009218.1">
    <property type="protein sequence ID" value="ENSPKIP00000028438.1"/>
    <property type="gene ID" value="ENSPKIG00000010090.1"/>
</dbReference>
<dbReference type="STRING" id="1676925.ENSPKIP00000028438"/>
<reference evidence="2" key="2">
    <citation type="submission" date="2025-09" db="UniProtKB">
        <authorList>
            <consortium name="Ensembl"/>
        </authorList>
    </citation>
    <scope>IDENTIFICATION</scope>
</reference>
<reference evidence="2" key="1">
    <citation type="submission" date="2025-08" db="UniProtKB">
        <authorList>
            <consortium name="Ensembl"/>
        </authorList>
    </citation>
    <scope>IDENTIFICATION</scope>
</reference>
<protein>
    <recommendedName>
        <fullName evidence="1">C-type lectin domain-containing protein</fullName>
    </recommendedName>
</protein>
<dbReference type="Proteomes" id="UP000261540">
    <property type="component" value="Unplaced"/>
</dbReference>
<dbReference type="Gene3D" id="3.10.100.10">
    <property type="entry name" value="Mannose-Binding Protein A, subunit A"/>
    <property type="match status" value="1"/>
</dbReference>
<sequence>MAAEQGGGPLCPEYQKSFDASCYEFVSLQRSFLSAQGWCERGGGHLAFILNDEIQQFLQRHLKPEQDWWLGLAPARQNLTLELTVAEGRTPVP</sequence>
<dbReference type="InterPro" id="IPR016186">
    <property type="entry name" value="C-type_lectin-like/link_sf"/>
</dbReference>
<dbReference type="AlphaFoldDB" id="A0A3B3SDC2"/>
<evidence type="ECO:0000313" key="2">
    <source>
        <dbReference type="Ensembl" id="ENSPKIP00000028438.1"/>
    </source>
</evidence>
<dbReference type="InterPro" id="IPR001304">
    <property type="entry name" value="C-type_lectin-like"/>
</dbReference>
<dbReference type="InterPro" id="IPR016187">
    <property type="entry name" value="CTDL_fold"/>
</dbReference>
<name>A0A3B3SDC2_9TELE</name>
<dbReference type="Pfam" id="PF00059">
    <property type="entry name" value="Lectin_C"/>
    <property type="match status" value="1"/>
</dbReference>
<proteinExistence type="predicted"/>
<keyword evidence="3" id="KW-1185">Reference proteome</keyword>
<evidence type="ECO:0000313" key="3">
    <source>
        <dbReference type="Proteomes" id="UP000261540"/>
    </source>
</evidence>
<dbReference type="SUPFAM" id="SSF56436">
    <property type="entry name" value="C-type lectin-like"/>
    <property type="match status" value="1"/>
</dbReference>